<evidence type="ECO:0000256" key="1">
    <source>
        <dbReference type="SAM" id="Phobius"/>
    </source>
</evidence>
<dbReference type="PANTHER" id="PTHR33392:SF6">
    <property type="entry name" value="POLYISOPRENYL-TEICHOIC ACID--PEPTIDOGLYCAN TEICHOIC ACID TRANSFERASE TAGU"/>
    <property type="match status" value="1"/>
</dbReference>
<organism evidence="3 4">
    <name type="scientific">Candidatus Edwardsbacteria bacterium GWF2_54_11</name>
    <dbReference type="NCBI Taxonomy" id="1817851"/>
    <lineage>
        <taxon>Bacteria</taxon>
        <taxon>Candidatus Edwardsiibacteriota</taxon>
    </lineage>
</organism>
<reference evidence="3 4" key="1">
    <citation type="journal article" date="2016" name="Nat. Commun.">
        <title>Thousands of microbial genomes shed light on interconnected biogeochemical processes in an aquifer system.</title>
        <authorList>
            <person name="Anantharaman K."/>
            <person name="Brown C.T."/>
            <person name="Hug L.A."/>
            <person name="Sharon I."/>
            <person name="Castelle C.J."/>
            <person name="Probst A.J."/>
            <person name="Thomas B.C."/>
            <person name="Singh A."/>
            <person name="Wilkins M.J."/>
            <person name="Karaoz U."/>
            <person name="Brodie E.L."/>
            <person name="Williams K.H."/>
            <person name="Hubbard S.S."/>
            <person name="Banfield J.F."/>
        </authorList>
    </citation>
    <scope>NUCLEOTIDE SEQUENCE [LARGE SCALE GENOMIC DNA]</scope>
</reference>
<dbReference type="Proteomes" id="UP000177230">
    <property type="component" value="Unassembled WGS sequence"/>
</dbReference>
<comment type="caution">
    <text evidence="3">The sequence shown here is derived from an EMBL/GenBank/DDBJ whole genome shotgun (WGS) entry which is preliminary data.</text>
</comment>
<feature type="transmembrane region" description="Helical" evidence="1">
    <location>
        <begin position="18"/>
        <end position="41"/>
    </location>
</feature>
<dbReference type="EMBL" id="MFFM01000028">
    <property type="protein sequence ID" value="OGF12941.1"/>
    <property type="molecule type" value="Genomic_DNA"/>
</dbReference>
<feature type="domain" description="LytR/CpsA/Psr regulator C-terminal" evidence="2">
    <location>
        <begin position="55"/>
        <end position="142"/>
    </location>
</feature>
<keyword evidence="1" id="KW-0472">Membrane</keyword>
<dbReference type="Pfam" id="PF13399">
    <property type="entry name" value="LytR_C"/>
    <property type="match status" value="1"/>
</dbReference>
<sequence>MTTTDFKNRPAKAGRNRYLPLAVMFLIIVLAVIGGSVYLRWRQNRQADLKQRKAQIRVEVLNGTKKSGLGQEVAQQLRKSGFDVVDIANAENDSFPETVVVDRADEGQSNAILVAEELECKNIIPQLEPTSLLEVTVIIGQDHLKEKKKGFLGISF</sequence>
<evidence type="ECO:0000313" key="3">
    <source>
        <dbReference type="EMBL" id="OGF12941.1"/>
    </source>
</evidence>
<name>A0A1F5RFW1_9BACT</name>
<accession>A0A1F5RFW1</accession>
<dbReference type="Gene3D" id="3.30.70.2390">
    <property type="match status" value="1"/>
</dbReference>
<keyword evidence="1" id="KW-1133">Transmembrane helix</keyword>
<dbReference type="PANTHER" id="PTHR33392">
    <property type="entry name" value="POLYISOPRENYL-TEICHOIC ACID--PEPTIDOGLYCAN TEICHOIC ACID TRANSFERASE TAGU"/>
    <property type="match status" value="1"/>
</dbReference>
<keyword evidence="1" id="KW-0812">Transmembrane</keyword>
<evidence type="ECO:0000259" key="2">
    <source>
        <dbReference type="Pfam" id="PF13399"/>
    </source>
</evidence>
<proteinExistence type="predicted"/>
<dbReference type="InterPro" id="IPR050922">
    <property type="entry name" value="LytR/CpsA/Psr_CW_biosynth"/>
</dbReference>
<gene>
    <name evidence="3" type="ORF">A2024_11995</name>
</gene>
<evidence type="ECO:0000313" key="4">
    <source>
        <dbReference type="Proteomes" id="UP000177230"/>
    </source>
</evidence>
<protein>
    <recommendedName>
        <fullName evidence="2">LytR/CpsA/Psr regulator C-terminal domain-containing protein</fullName>
    </recommendedName>
</protein>
<dbReference type="AlphaFoldDB" id="A0A1F5RFW1"/>
<dbReference type="InterPro" id="IPR027381">
    <property type="entry name" value="LytR/CpsA/Psr_C"/>
</dbReference>